<dbReference type="OrthoDB" id="9518664at2759"/>
<dbReference type="PROSITE" id="PS00284">
    <property type="entry name" value="SERPIN"/>
    <property type="match status" value="1"/>
</dbReference>
<dbReference type="GO" id="GO:0004867">
    <property type="term" value="F:serine-type endopeptidase inhibitor activity"/>
    <property type="evidence" value="ECO:0007669"/>
    <property type="project" value="UniProtKB-KW"/>
</dbReference>
<dbReference type="CDD" id="cd19955">
    <property type="entry name" value="serpin48-like_insects"/>
    <property type="match status" value="1"/>
</dbReference>
<name>D6WWV2_TRICA</name>
<dbReference type="GO" id="GO:0050776">
    <property type="term" value="P:regulation of immune response"/>
    <property type="evidence" value="ECO:0000318"/>
    <property type="project" value="GO_Central"/>
</dbReference>
<sequence>MKLAAVLSLVILTQGEEFSQANYLFTSDVYKECVKNEGGNLLVSPLSVEIVLALAQCGARDETAREIQTALHLASSDQKTAFKSVISGLKGGEHYSLHTANKIYLHDNFSIRDDFKTIATEMFQSEVENIDFSKTEAAGIINKWVEDQTNQKIKNLVRPESLQNSPSVLVNALYFKARWASKNFLKYPYLTKIFSKTATDQIESEFMIDIGGSYQLHEDKELGARFLKAPFKGQDAHMVFVLPDAVDGLGRLEEQADKIFREHSFQPVIINVELPRFKIESTVNFKSILQKLGVRKAFMNGEADFSGIAGKKGELVVGQVTQKSYIDVNKDGVEAAAATNLVFTLSGPPRTTKEFKANHPFLFYIQAKGVVLFAGRVVDPKY</sequence>
<dbReference type="Gene3D" id="3.30.497.10">
    <property type="entry name" value="Antithrombin, subunit I, domain 2"/>
    <property type="match status" value="1"/>
</dbReference>
<dbReference type="InterPro" id="IPR023796">
    <property type="entry name" value="Serpin_dom"/>
</dbReference>
<evidence type="ECO:0000259" key="6">
    <source>
        <dbReference type="SMART" id="SM00093"/>
    </source>
</evidence>
<protein>
    <submittedName>
        <fullName evidence="7">Serpin peptidase inhibitor 31</fullName>
    </submittedName>
</protein>
<evidence type="ECO:0000256" key="2">
    <source>
        <dbReference type="ARBA" id="ARBA00022690"/>
    </source>
</evidence>
<dbReference type="EMBL" id="KQ971360">
    <property type="protein sequence ID" value="EFA09277.1"/>
    <property type="molecule type" value="Genomic_DNA"/>
</dbReference>
<gene>
    <name evidence="7" type="primary">AUGUSTUS-3.0.2_15224</name>
    <name evidence="7" type="ORF">TcasGA2_TC015224</name>
</gene>
<dbReference type="PANTHER" id="PTHR11461:SF211">
    <property type="entry name" value="GH10112P-RELATED"/>
    <property type="match status" value="1"/>
</dbReference>
<dbReference type="KEGG" id="tca:661214"/>
<dbReference type="PANTHER" id="PTHR11461">
    <property type="entry name" value="SERINE PROTEASE INHIBITOR, SERPIN"/>
    <property type="match status" value="1"/>
</dbReference>
<evidence type="ECO:0000313" key="8">
    <source>
        <dbReference type="Proteomes" id="UP000007266"/>
    </source>
</evidence>
<evidence type="ECO:0000256" key="3">
    <source>
        <dbReference type="ARBA" id="ARBA00022900"/>
    </source>
</evidence>
<feature type="signal peptide" evidence="5">
    <location>
        <begin position="1"/>
        <end position="15"/>
    </location>
</feature>
<dbReference type="Gene3D" id="2.30.39.10">
    <property type="entry name" value="Alpha-1-antitrypsin, domain 1"/>
    <property type="match status" value="2"/>
</dbReference>
<dbReference type="SUPFAM" id="SSF56574">
    <property type="entry name" value="Serpins"/>
    <property type="match status" value="1"/>
</dbReference>
<keyword evidence="5" id="KW-0732">Signal</keyword>
<keyword evidence="3" id="KW-0722">Serine protease inhibitor</keyword>
<evidence type="ECO:0000256" key="5">
    <source>
        <dbReference type="SAM" id="SignalP"/>
    </source>
</evidence>
<dbReference type="OMA" id="RHDHSKI"/>
<dbReference type="Pfam" id="PF00079">
    <property type="entry name" value="Serpin"/>
    <property type="match status" value="1"/>
</dbReference>
<feature type="chain" id="PRO_5012226474" evidence="5">
    <location>
        <begin position="16"/>
        <end position="382"/>
    </location>
</feature>
<dbReference type="GO" id="GO:0005615">
    <property type="term" value="C:extracellular space"/>
    <property type="evidence" value="ECO:0000318"/>
    <property type="project" value="GO_Central"/>
</dbReference>
<evidence type="ECO:0000313" key="7">
    <source>
        <dbReference type="EMBL" id="EFA09277.1"/>
    </source>
</evidence>
<proteinExistence type="inferred from homology"/>
<reference evidence="7 8" key="1">
    <citation type="journal article" date="2008" name="Nature">
        <title>The genome of the model beetle and pest Tribolium castaneum.</title>
        <authorList>
            <consortium name="Tribolium Genome Sequencing Consortium"/>
            <person name="Richards S."/>
            <person name="Gibbs R.A."/>
            <person name="Weinstock G.M."/>
            <person name="Brown S.J."/>
            <person name="Denell R."/>
            <person name="Beeman R.W."/>
            <person name="Gibbs R."/>
            <person name="Beeman R.W."/>
            <person name="Brown S.J."/>
            <person name="Bucher G."/>
            <person name="Friedrich M."/>
            <person name="Grimmelikhuijzen C.J."/>
            <person name="Klingler M."/>
            <person name="Lorenzen M."/>
            <person name="Richards S."/>
            <person name="Roth S."/>
            <person name="Schroder R."/>
            <person name="Tautz D."/>
            <person name="Zdobnov E.M."/>
            <person name="Muzny D."/>
            <person name="Gibbs R.A."/>
            <person name="Weinstock G.M."/>
            <person name="Attaway T."/>
            <person name="Bell S."/>
            <person name="Buhay C.J."/>
            <person name="Chandrabose M.N."/>
            <person name="Chavez D."/>
            <person name="Clerk-Blankenburg K.P."/>
            <person name="Cree A."/>
            <person name="Dao M."/>
            <person name="Davis C."/>
            <person name="Chacko J."/>
            <person name="Dinh H."/>
            <person name="Dugan-Rocha S."/>
            <person name="Fowler G."/>
            <person name="Garner T.T."/>
            <person name="Garnes J."/>
            <person name="Gnirke A."/>
            <person name="Hawes A."/>
            <person name="Hernandez J."/>
            <person name="Hines S."/>
            <person name="Holder M."/>
            <person name="Hume J."/>
            <person name="Jhangiani S.N."/>
            <person name="Joshi V."/>
            <person name="Khan Z.M."/>
            <person name="Jackson L."/>
            <person name="Kovar C."/>
            <person name="Kowis A."/>
            <person name="Lee S."/>
            <person name="Lewis L.R."/>
            <person name="Margolis J."/>
            <person name="Morgan M."/>
            <person name="Nazareth L.V."/>
            <person name="Nguyen N."/>
            <person name="Okwuonu G."/>
            <person name="Parker D."/>
            <person name="Richards S."/>
            <person name="Ruiz S.J."/>
            <person name="Santibanez J."/>
            <person name="Savard J."/>
            <person name="Scherer S.E."/>
            <person name="Schneider B."/>
            <person name="Sodergren E."/>
            <person name="Tautz D."/>
            <person name="Vattahil S."/>
            <person name="Villasana D."/>
            <person name="White C.S."/>
            <person name="Wright R."/>
            <person name="Park Y."/>
            <person name="Beeman R.W."/>
            <person name="Lord J."/>
            <person name="Oppert B."/>
            <person name="Lorenzen M."/>
            <person name="Brown S."/>
            <person name="Wang L."/>
            <person name="Savard J."/>
            <person name="Tautz D."/>
            <person name="Richards S."/>
            <person name="Weinstock G."/>
            <person name="Gibbs R.A."/>
            <person name="Liu Y."/>
            <person name="Worley K."/>
            <person name="Weinstock G."/>
            <person name="Elsik C.G."/>
            <person name="Reese J.T."/>
            <person name="Elhaik E."/>
            <person name="Landan G."/>
            <person name="Graur D."/>
            <person name="Arensburger P."/>
            <person name="Atkinson P."/>
            <person name="Beeman R.W."/>
            <person name="Beidler J."/>
            <person name="Brown S.J."/>
            <person name="Demuth J.P."/>
            <person name="Drury D.W."/>
            <person name="Du Y.Z."/>
            <person name="Fujiwara H."/>
            <person name="Lorenzen M."/>
            <person name="Maselli V."/>
            <person name="Osanai M."/>
            <person name="Park Y."/>
            <person name="Robertson H.M."/>
            <person name="Tu Z."/>
            <person name="Wang J.J."/>
            <person name="Wang S."/>
            <person name="Richards S."/>
            <person name="Song H."/>
            <person name="Zhang L."/>
            <person name="Sodergren E."/>
            <person name="Werner D."/>
            <person name="Stanke M."/>
            <person name="Morgenstern B."/>
            <person name="Solovyev V."/>
            <person name="Kosarev P."/>
            <person name="Brown G."/>
            <person name="Chen H.C."/>
            <person name="Ermolaeva O."/>
            <person name="Hlavina W."/>
            <person name="Kapustin Y."/>
            <person name="Kiryutin B."/>
            <person name="Kitts P."/>
            <person name="Maglott D."/>
            <person name="Pruitt K."/>
            <person name="Sapojnikov V."/>
            <person name="Souvorov A."/>
            <person name="Mackey A.J."/>
            <person name="Waterhouse R.M."/>
            <person name="Wyder S."/>
            <person name="Zdobnov E.M."/>
            <person name="Zdobnov E.M."/>
            <person name="Wyder S."/>
            <person name="Kriventseva E.V."/>
            <person name="Kadowaki T."/>
            <person name="Bork P."/>
            <person name="Aranda M."/>
            <person name="Bao R."/>
            <person name="Beermann A."/>
            <person name="Berns N."/>
            <person name="Bolognesi R."/>
            <person name="Bonneton F."/>
            <person name="Bopp D."/>
            <person name="Brown S.J."/>
            <person name="Bucher G."/>
            <person name="Butts T."/>
            <person name="Chaumot A."/>
            <person name="Denell R.E."/>
            <person name="Ferrier D.E."/>
            <person name="Friedrich M."/>
            <person name="Gordon C.M."/>
            <person name="Jindra M."/>
            <person name="Klingler M."/>
            <person name="Lan Q."/>
            <person name="Lattorff H.M."/>
            <person name="Laudet V."/>
            <person name="von Levetsow C."/>
            <person name="Liu Z."/>
            <person name="Lutz R."/>
            <person name="Lynch J.A."/>
            <person name="da Fonseca R.N."/>
            <person name="Posnien N."/>
            <person name="Reuter R."/>
            <person name="Roth S."/>
            <person name="Savard J."/>
            <person name="Schinko J.B."/>
            <person name="Schmitt C."/>
            <person name="Schoppmeier M."/>
            <person name="Schroder R."/>
            <person name="Shippy T.D."/>
            <person name="Simonnet F."/>
            <person name="Marques-Souza H."/>
            <person name="Tautz D."/>
            <person name="Tomoyasu Y."/>
            <person name="Trauner J."/>
            <person name="Van der Zee M."/>
            <person name="Vervoort M."/>
            <person name="Wittkopp N."/>
            <person name="Wimmer E.A."/>
            <person name="Yang X."/>
            <person name="Jones A.K."/>
            <person name="Sattelle D.B."/>
            <person name="Ebert P.R."/>
            <person name="Nelson D."/>
            <person name="Scott J.G."/>
            <person name="Beeman R.W."/>
            <person name="Muthukrishnan S."/>
            <person name="Kramer K.J."/>
            <person name="Arakane Y."/>
            <person name="Beeman R.W."/>
            <person name="Zhu Q."/>
            <person name="Hogenkamp D."/>
            <person name="Dixit R."/>
            <person name="Oppert B."/>
            <person name="Jiang H."/>
            <person name="Zou Z."/>
            <person name="Marshall J."/>
            <person name="Elpidina E."/>
            <person name="Vinokurov K."/>
            <person name="Oppert C."/>
            <person name="Zou Z."/>
            <person name="Evans J."/>
            <person name="Lu Z."/>
            <person name="Zhao P."/>
            <person name="Sumathipala N."/>
            <person name="Altincicek B."/>
            <person name="Vilcinskas A."/>
            <person name="Williams M."/>
            <person name="Hultmark D."/>
            <person name="Hetru C."/>
            <person name="Jiang H."/>
            <person name="Grimmelikhuijzen C.J."/>
            <person name="Hauser F."/>
            <person name="Cazzamali G."/>
            <person name="Williamson M."/>
            <person name="Park Y."/>
            <person name="Li B."/>
            <person name="Tanaka Y."/>
            <person name="Predel R."/>
            <person name="Neupert S."/>
            <person name="Schachtner J."/>
            <person name="Verleyen P."/>
            <person name="Raible F."/>
            <person name="Bork P."/>
            <person name="Friedrich M."/>
            <person name="Walden K.K."/>
            <person name="Robertson H.M."/>
            <person name="Angeli S."/>
            <person name="Foret S."/>
            <person name="Bucher G."/>
            <person name="Schuetz S."/>
            <person name="Maleszka R."/>
            <person name="Wimmer E.A."/>
            <person name="Beeman R.W."/>
            <person name="Lorenzen M."/>
            <person name="Tomoyasu Y."/>
            <person name="Miller S.C."/>
            <person name="Grossmann D."/>
            <person name="Bucher G."/>
        </authorList>
    </citation>
    <scope>NUCLEOTIDE SEQUENCE [LARGE SCALE GENOMIC DNA]</scope>
    <source>
        <strain evidence="7 8">Georgia GA2</strain>
    </source>
</reference>
<dbReference type="InterPro" id="IPR000215">
    <property type="entry name" value="Serpin_fam"/>
</dbReference>
<keyword evidence="2" id="KW-0646">Protease inhibitor</keyword>
<keyword evidence="8" id="KW-1185">Reference proteome</keyword>
<feature type="domain" description="Serpin" evidence="6">
    <location>
        <begin position="27"/>
        <end position="380"/>
    </location>
</feature>
<comment type="similarity">
    <text evidence="1 4">Belongs to the serpin family.</text>
</comment>
<dbReference type="STRING" id="7070.D6WWV2"/>
<evidence type="ECO:0000256" key="1">
    <source>
        <dbReference type="ARBA" id="ARBA00009500"/>
    </source>
</evidence>
<dbReference type="PhylomeDB" id="D6WWV2"/>
<dbReference type="InterPro" id="IPR042185">
    <property type="entry name" value="Serpin_sf_2"/>
</dbReference>
<organism evidence="7 8">
    <name type="scientific">Tribolium castaneum</name>
    <name type="common">Red flour beetle</name>
    <dbReference type="NCBI Taxonomy" id="7070"/>
    <lineage>
        <taxon>Eukaryota</taxon>
        <taxon>Metazoa</taxon>
        <taxon>Ecdysozoa</taxon>
        <taxon>Arthropoda</taxon>
        <taxon>Hexapoda</taxon>
        <taxon>Insecta</taxon>
        <taxon>Pterygota</taxon>
        <taxon>Neoptera</taxon>
        <taxon>Endopterygota</taxon>
        <taxon>Coleoptera</taxon>
        <taxon>Polyphaga</taxon>
        <taxon>Cucujiformia</taxon>
        <taxon>Tenebrionidae</taxon>
        <taxon>Tenebrionidae incertae sedis</taxon>
        <taxon>Tribolium</taxon>
    </lineage>
</organism>
<dbReference type="eggNOG" id="KOG2392">
    <property type="taxonomic scope" value="Eukaryota"/>
</dbReference>
<dbReference type="InterPro" id="IPR036186">
    <property type="entry name" value="Serpin_sf"/>
</dbReference>
<dbReference type="SMART" id="SM00093">
    <property type="entry name" value="SERPIN"/>
    <property type="match status" value="1"/>
</dbReference>
<dbReference type="HOGENOM" id="CLU_023330_0_2_1"/>
<dbReference type="InterPro" id="IPR023795">
    <property type="entry name" value="Serpin_CS"/>
</dbReference>
<reference evidence="7 8" key="2">
    <citation type="journal article" date="2010" name="Nucleic Acids Res.">
        <title>BeetleBase in 2010: revisions to provide comprehensive genomic information for Tribolium castaneum.</title>
        <authorList>
            <person name="Kim H.S."/>
            <person name="Murphy T."/>
            <person name="Xia J."/>
            <person name="Caragea D."/>
            <person name="Park Y."/>
            <person name="Beeman R.W."/>
            <person name="Lorenzen M.D."/>
            <person name="Butcher S."/>
            <person name="Manak J.R."/>
            <person name="Brown S.J."/>
        </authorList>
    </citation>
    <scope>GENOME REANNOTATION</scope>
    <source>
        <strain evidence="7 8">Georgia GA2</strain>
    </source>
</reference>
<dbReference type="InterPro" id="IPR042178">
    <property type="entry name" value="Serpin_sf_1"/>
</dbReference>
<dbReference type="InParanoid" id="D6WWV2"/>
<dbReference type="AlphaFoldDB" id="D6WWV2"/>
<accession>D6WWV2</accession>
<evidence type="ECO:0000256" key="4">
    <source>
        <dbReference type="RuleBase" id="RU000411"/>
    </source>
</evidence>
<dbReference type="MEROPS" id="I04.086"/>
<dbReference type="Proteomes" id="UP000007266">
    <property type="component" value="Linkage group 8"/>
</dbReference>